<sequence length="382" mass="41433">MRPDRLRQLGRFVIAGRGPAILRPWPGYGMHSRMAGWRHALNLGLMAGALHGPAMASGAPDWASAELQHEFELEGESVEQLALSPDGTRMAIAVNGGLEVRMVPFGESRHRLEGHLSPEIDRPLPITGLAFSPDGERLASTSWNPGVAADASLKLWETNTGELLQALAGGQGCREVAFSADGASVWAACGADVQRYVLETGLVVERAESFPAELQHGPDAETAADALPMPRQGPAQALALSQDGMRLAWAGKPPTFPVPVVRLWQVDEGAPAGEANANYHLLELPEVDATPDPVAQARDLYGLKEFNPVTSETVSQRMLDSGEIEVNLRLDNLKDDSVRALRYQLHFTSGSDGRWLLTQLGRQQQCRRGPVEPDEWTTELCH</sequence>
<dbReference type="RefSeq" id="WP_114480048.1">
    <property type="nucleotide sequence ID" value="NZ_QPII01000014.1"/>
</dbReference>
<dbReference type="OrthoDB" id="511103at2"/>
<dbReference type="AlphaFoldDB" id="A0A368TSH9"/>
<dbReference type="InterPro" id="IPR015943">
    <property type="entry name" value="WD40/YVTN_repeat-like_dom_sf"/>
</dbReference>
<name>A0A368TSH9_9GAMM</name>
<dbReference type="InterPro" id="IPR011044">
    <property type="entry name" value="Quino_amine_DH_bsu"/>
</dbReference>
<protein>
    <recommendedName>
        <fullName evidence="3">WD40 repeat domain-containing protein</fullName>
    </recommendedName>
</protein>
<gene>
    <name evidence="1" type="ORF">DU505_16310</name>
</gene>
<evidence type="ECO:0000313" key="1">
    <source>
        <dbReference type="EMBL" id="RCV87624.1"/>
    </source>
</evidence>
<keyword evidence="2" id="KW-1185">Reference proteome</keyword>
<reference evidence="1 2" key="1">
    <citation type="submission" date="2018-07" db="EMBL/GenBank/DDBJ databases">
        <title>Halomonas montanilacus sp. nov., isolated from Lake Pengyan on Tibetan Plateau.</title>
        <authorList>
            <person name="Lu H."/>
            <person name="Xing P."/>
            <person name="Wu Q."/>
        </authorList>
    </citation>
    <scope>NUCLEOTIDE SEQUENCE [LARGE SCALE GENOMIC DNA]</scope>
    <source>
        <strain evidence="1 2">PYC7W</strain>
    </source>
</reference>
<proteinExistence type="predicted"/>
<dbReference type="Proteomes" id="UP000252405">
    <property type="component" value="Unassembled WGS sequence"/>
</dbReference>
<organism evidence="1 2">
    <name type="scientific">Billgrantia montanilacus</name>
    <dbReference type="NCBI Taxonomy" id="2282305"/>
    <lineage>
        <taxon>Bacteria</taxon>
        <taxon>Pseudomonadati</taxon>
        <taxon>Pseudomonadota</taxon>
        <taxon>Gammaproteobacteria</taxon>
        <taxon>Oceanospirillales</taxon>
        <taxon>Halomonadaceae</taxon>
        <taxon>Billgrantia</taxon>
    </lineage>
</organism>
<dbReference type="InterPro" id="IPR001680">
    <property type="entry name" value="WD40_rpt"/>
</dbReference>
<evidence type="ECO:0000313" key="2">
    <source>
        <dbReference type="Proteomes" id="UP000252405"/>
    </source>
</evidence>
<accession>A0A368TSH9</accession>
<evidence type="ECO:0008006" key="3">
    <source>
        <dbReference type="Google" id="ProtNLM"/>
    </source>
</evidence>
<comment type="caution">
    <text evidence="1">The sequence shown here is derived from an EMBL/GenBank/DDBJ whole genome shotgun (WGS) entry which is preliminary data.</text>
</comment>
<dbReference type="EMBL" id="QPII01000014">
    <property type="protein sequence ID" value="RCV87624.1"/>
    <property type="molecule type" value="Genomic_DNA"/>
</dbReference>
<dbReference type="Gene3D" id="2.130.10.10">
    <property type="entry name" value="YVTN repeat-like/Quinoprotein amine dehydrogenase"/>
    <property type="match status" value="1"/>
</dbReference>
<dbReference type="SUPFAM" id="SSF50969">
    <property type="entry name" value="YVTN repeat-like/Quinoprotein amine dehydrogenase"/>
    <property type="match status" value="1"/>
</dbReference>
<dbReference type="Pfam" id="PF00400">
    <property type="entry name" value="WD40"/>
    <property type="match status" value="1"/>
</dbReference>